<evidence type="ECO:0008006" key="6">
    <source>
        <dbReference type="Google" id="ProtNLM"/>
    </source>
</evidence>
<evidence type="ECO:0000313" key="4">
    <source>
        <dbReference type="Proteomes" id="UP000315647"/>
    </source>
</evidence>
<dbReference type="AlphaFoldDB" id="A0A518AGC0"/>
<proteinExistence type="predicted"/>
<feature type="chain" id="PRO_5044617225" description="Secreted protein" evidence="1">
    <location>
        <begin position="20"/>
        <end position="148"/>
    </location>
</feature>
<evidence type="ECO:0000313" key="2">
    <source>
        <dbReference type="EMBL" id="QDT30732.1"/>
    </source>
</evidence>
<evidence type="ECO:0000313" key="3">
    <source>
        <dbReference type="EMBL" id="QDV21681.1"/>
    </source>
</evidence>
<dbReference type="RefSeq" id="WP_145115978.1">
    <property type="nucleotide sequence ID" value="NZ_CP036277.1"/>
</dbReference>
<keyword evidence="1" id="KW-0732">Signal</keyword>
<evidence type="ECO:0000313" key="5">
    <source>
        <dbReference type="Proteomes" id="UP000320839"/>
    </source>
</evidence>
<accession>A0A517QGH5</accession>
<keyword evidence="4" id="KW-1185">Reference proteome</keyword>
<accession>A0A518AGC0</accession>
<organism evidence="3 5">
    <name type="scientific">Gimesia panareensis</name>
    <dbReference type="NCBI Taxonomy" id="2527978"/>
    <lineage>
        <taxon>Bacteria</taxon>
        <taxon>Pseudomonadati</taxon>
        <taxon>Planctomycetota</taxon>
        <taxon>Planctomycetia</taxon>
        <taxon>Planctomycetales</taxon>
        <taxon>Planctomycetaceae</taxon>
        <taxon>Gimesia</taxon>
    </lineage>
</organism>
<protein>
    <recommendedName>
        <fullName evidence="6">Secreted protein</fullName>
    </recommendedName>
</protein>
<dbReference type="Proteomes" id="UP000320839">
    <property type="component" value="Chromosome"/>
</dbReference>
<accession>A0A518FZB5</accession>
<reference evidence="3 5" key="1">
    <citation type="submission" date="2019-02" db="EMBL/GenBank/DDBJ databases">
        <title>Deep-cultivation of Planctomycetes and their phenomic and genomic characterization uncovers novel biology.</title>
        <authorList>
            <person name="Wiegand S."/>
            <person name="Jogler M."/>
            <person name="Boedeker C."/>
            <person name="Pinto D."/>
            <person name="Vollmers J."/>
            <person name="Rivas-Marin E."/>
            <person name="Kohn T."/>
            <person name="Peeters S.H."/>
            <person name="Heuer A."/>
            <person name="Rast P."/>
            <person name="Oberbeckmann S."/>
            <person name="Bunk B."/>
            <person name="Jeske O."/>
            <person name="Meyerdierks A."/>
            <person name="Storesund J.E."/>
            <person name="Kallscheuer N."/>
            <person name="Luecker S."/>
            <person name="Lage O.M."/>
            <person name="Pohl T."/>
            <person name="Merkel B.J."/>
            <person name="Hornburger P."/>
            <person name="Mueller R.-W."/>
            <person name="Bruemmer F."/>
            <person name="Labrenz M."/>
            <person name="Spormann A.M."/>
            <person name="Op den Camp H."/>
            <person name="Overmann J."/>
            <person name="Amann R."/>
            <person name="Jetten M.S.M."/>
            <person name="Mascher T."/>
            <person name="Medema M.H."/>
            <person name="Devos D.P."/>
            <person name="Kaster A.-K."/>
            <person name="Ovreas L."/>
            <person name="Rohde M."/>
            <person name="Galperin M.Y."/>
            <person name="Jogler C."/>
        </authorList>
    </citation>
    <scope>NUCLEOTIDE SEQUENCE [LARGE SCALE GENOMIC DNA]</scope>
    <source>
        <strain evidence="2 4">Enr10</strain>
        <strain evidence="3 5">Pan153</strain>
    </source>
</reference>
<sequence precursor="true">MLIRIACLMSLFLTGFAVADTCDPVPAAGPRFVSVKLCQQEPAKVLAECTVQTTAAGKFDSRSGGTLPVVQGAPALSVGVRAAGTITPADRQQFHVALQLQVGNRVSSGSAKTQVVRTETVEIRSLLQTGKTKRFPCGAGQLLELRLE</sequence>
<feature type="signal peptide" evidence="1">
    <location>
        <begin position="1"/>
        <end position="19"/>
    </location>
</feature>
<evidence type="ECO:0000256" key="1">
    <source>
        <dbReference type="SAM" id="SignalP"/>
    </source>
</evidence>
<gene>
    <name evidence="2" type="ORF">Enr10x_61000</name>
    <name evidence="3" type="ORF">Pan153_63710</name>
</gene>
<name>A0A518AGC0_9PLAN</name>
<dbReference type="EMBL" id="CP037421">
    <property type="protein sequence ID" value="QDT30732.1"/>
    <property type="molecule type" value="Genomic_DNA"/>
</dbReference>
<dbReference type="EMBL" id="CP036317">
    <property type="protein sequence ID" value="QDV21681.1"/>
    <property type="molecule type" value="Genomic_DNA"/>
</dbReference>
<dbReference type="Proteomes" id="UP000315647">
    <property type="component" value="Chromosome"/>
</dbReference>